<dbReference type="Gene3D" id="3.50.50.60">
    <property type="entry name" value="FAD/NAD(P)-binding domain"/>
    <property type="match status" value="1"/>
</dbReference>
<dbReference type="SUPFAM" id="SSF51905">
    <property type="entry name" value="FAD/NAD(P)-binding domain"/>
    <property type="match status" value="1"/>
</dbReference>
<keyword evidence="4" id="KW-0274">FAD</keyword>
<organism evidence="7 8">
    <name type="scientific">Rhodococcus ruber</name>
    <dbReference type="NCBI Taxonomy" id="1830"/>
    <lineage>
        <taxon>Bacteria</taxon>
        <taxon>Bacillati</taxon>
        <taxon>Actinomycetota</taxon>
        <taxon>Actinomycetes</taxon>
        <taxon>Mycobacteriales</taxon>
        <taxon>Nocardiaceae</taxon>
        <taxon>Rhodococcus</taxon>
    </lineage>
</organism>
<dbReference type="eggNOG" id="COG0654">
    <property type="taxonomic scope" value="Bacteria"/>
</dbReference>
<dbReference type="InterPro" id="IPR050641">
    <property type="entry name" value="RIFMO-like"/>
</dbReference>
<evidence type="ECO:0000256" key="2">
    <source>
        <dbReference type="ARBA" id="ARBA00007801"/>
    </source>
</evidence>
<dbReference type="OrthoDB" id="8670884at2"/>
<feature type="region of interest" description="Disordered" evidence="5">
    <location>
        <begin position="394"/>
        <end position="437"/>
    </location>
</feature>
<dbReference type="EMBL" id="CCSD01000045">
    <property type="protein sequence ID" value="CDZ87849.1"/>
    <property type="molecule type" value="Genomic_DNA"/>
</dbReference>
<dbReference type="Gene3D" id="3.30.70.2450">
    <property type="match status" value="1"/>
</dbReference>
<evidence type="ECO:0000313" key="7">
    <source>
        <dbReference type="EMBL" id="CDZ87849.1"/>
    </source>
</evidence>
<accession>A0A098BGL5</accession>
<evidence type="ECO:0000256" key="5">
    <source>
        <dbReference type="SAM" id="MobiDB-lite"/>
    </source>
</evidence>
<feature type="compositionally biased region" description="Gly residues" evidence="5">
    <location>
        <begin position="401"/>
        <end position="430"/>
    </location>
</feature>
<sequence>MSETSVLVVGAGPVGLTAALELRRRGVDVVIVDRLPEPPQYAKAVGIQPRTLEVWDAMGVVRPSLDVSAPMHGQIVYVDGRQVMRLELELPEDVPYRFVCMPQYATERVLTQALAEHGTVVRRGIELTGFEQTADGVVADLRDGDDTTRLAARYLVGCDGAHSAVRKGLGVSFDGDAFPEEYMLADVELDWSMPGGYGIRASTTSDGTTTDMMVCIPLPGTGRYRLSTFVAPDLATSASGAGAVAHGLEGGRRPTLGHIQAVLDRLAPEPTRAGALRWSSVFRISHRLAGSYGGGRVFLAGDAAHIHPPTGAQGMNTGIQDAYNLGWKLALAVQGRAADGLLDSYDAERRPVGAEVVGRTVRHARQGLGAGETDAATAIAREAQLLLGYRDSPLVGEDVPHGGGSDMPHGGGSDVPHGGGSDVPHGGGPAPGDRAPDATELRQDAVASPLRLHELLRHPGHTVLLWAPTAQALQAQRELAERATDRFGDALRAYVLVAGSTGSPADGRVLRDDAGRAARAYGFDGAAAAVVVRPDGYVGFRAQDPTIEALAAHLGRILRPGQ</sequence>
<dbReference type="InterPro" id="IPR036249">
    <property type="entry name" value="Thioredoxin-like_sf"/>
</dbReference>
<dbReference type="GO" id="GO:0016709">
    <property type="term" value="F:oxidoreductase activity, acting on paired donors, with incorporation or reduction of molecular oxygen, NAD(P)H as one donor, and incorporation of one atom of oxygen"/>
    <property type="evidence" value="ECO:0007669"/>
    <property type="project" value="UniProtKB-ARBA"/>
</dbReference>
<dbReference type="GO" id="GO:0071949">
    <property type="term" value="F:FAD binding"/>
    <property type="evidence" value="ECO:0007669"/>
    <property type="project" value="InterPro"/>
</dbReference>
<evidence type="ECO:0000259" key="6">
    <source>
        <dbReference type="Pfam" id="PF01494"/>
    </source>
</evidence>
<name>A0A098BGL5_9NOCA</name>
<evidence type="ECO:0000313" key="8">
    <source>
        <dbReference type="Proteomes" id="UP000042997"/>
    </source>
</evidence>
<dbReference type="RefSeq" id="WP_040270900.1">
    <property type="nucleotide sequence ID" value="NZ_JAJNCM010000005.1"/>
</dbReference>
<feature type="domain" description="FAD-binding" evidence="6">
    <location>
        <begin position="3"/>
        <end position="359"/>
    </location>
</feature>
<protein>
    <submittedName>
        <fullName evidence="7">Putative monooxygenase</fullName>
    </submittedName>
</protein>
<keyword evidence="7" id="KW-0503">Monooxygenase</keyword>
<keyword evidence="3" id="KW-0285">Flavoprotein</keyword>
<dbReference type="InterPro" id="IPR002938">
    <property type="entry name" value="FAD-bd"/>
</dbReference>
<dbReference type="PANTHER" id="PTHR43004:SF19">
    <property type="entry name" value="BINDING MONOOXYGENASE, PUTATIVE (JCVI)-RELATED"/>
    <property type="match status" value="1"/>
</dbReference>
<evidence type="ECO:0000256" key="3">
    <source>
        <dbReference type="ARBA" id="ARBA00022630"/>
    </source>
</evidence>
<gene>
    <name evidence="7" type="ORF">RHRU231_350066</name>
</gene>
<evidence type="ECO:0000256" key="4">
    <source>
        <dbReference type="ARBA" id="ARBA00022827"/>
    </source>
</evidence>
<evidence type="ECO:0000256" key="1">
    <source>
        <dbReference type="ARBA" id="ARBA00001974"/>
    </source>
</evidence>
<dbReference type="Gene3D" id="3.40.30.120">
    <property type="match status" value="1"/>
</dbReference>
<dbReference type="Proteomes" id="UP000042997">
    <property type="component" value="Unassembled WGS sequence"/>
</dbReference>
<keyword evidence="7" id="KW-0560">Oxidoreductase</keyword>
<comment type="cofactor">
    <cofactor evidence="1">
        <name>FAD</name>
        <dbReference type="ChEBI" id="CHEBI:57692"/>
    </cofactor>
</comment>
<dbReference type="Pfam" id="PF01494">
    <property type="entry name" value="FAD_binding_3"/>
    <property type="match status" value="1"/>
</dbReference>
<proteinExistence type="inferred from homology"/>
<dbReference type="InterPro" id="IPR036188">
    <property type="entry name" value="FAD/NAD-bd_sf"/>
</dbReference>
<comment type="similarity">
    <text evidence="2">Belongs to the PheA/TfdB FAD monooxygenase family.</text>
</comment>
<dbReference type="PANTHER" id="PTHR43004">
    <property type="entry name" value="TRK SYSTEM POTASSIUM UPTAKE PROTEIN"/>
    <property type="match status" value="1"/>
</dbReference>
<dbReference type="AlphaFoldDB" id="A0A098BGL5"/>
<reference evidence="7 8" key="1">
    <citation type="journal article" date="2014" name="Genome Announc.">
        <title>Draft Genome Sequence of Propane- and Butane-Oxidizing Actinobacterium Rhodococcus ruber IEGM 231.</title>
        <authorList>
            <person name="Ivshina I.B."/>
            <person name="Kuyukina M.S."/>
            <person name="Krivoruchko A.V."/>
            <person name="Barbe V."/>
            <person name="Fischer C."/>
        </authorList>
    </citation>
    <scope>NUCLEOTIDE SEQUENCE [LARGE SCALE GENOMIC DNA]</scope>
</reference>
<dbReference type="SUPFAM" id="SSF52833">
    <property type="entry name" value="Thioredoxin-like"/>
    <property type="match status" value="1"/>
</dbReference>
<dbReference type="PRINTS" id="PR00420">
    <property type="entry name" value="RNGMNOXGNASE"/>
</dbReference>